<dbReference type="InterPro" id="IPR039702">
    <property type="entry name" value="FPS1-like"/>
</dbReference>
<dbReference type="EMBL" id="CM000837">
    <property type="protein sequence ID" value="KRH63452.1"/>
    <property type="molecule type" value="Genomic_DNA"/>
</dbReference>
<dbReference type="GO" id="GO:0008299">
    <property type="term" value="P:isoprenoid biosynthetic process"/>
    <property type="evidence" value="ECO:0007669"/>
    <property type="project" value="InterPro"/>
</dbReference>
<evidence type="ECO:0000256" key="12">
    <source>
        <dbReference type="ARBA" id="ARBA00046091"/>
    </source>
</evidence>
<gene>
    <name evidence="13" type="ORF">GLYMA_04G177500</name>
</gene>
<keyword evidence="8" id="KW-0752">Steroid biosynthesis</keyword>
<dbReference type="CDD" id="cd00867">
    <property type="entry name" value="Trans_IPPS"/>
    <property type="match status" value="1"/>
</dbReference>
<keyword evidence="8" id="KW-0444">Lipid biosynthesis</keyword>
<keyword evidence="9" id="KW-0756">Sterol biosynthesis</keyword>
<evidence type="ECO:0000256" key="9">
    <source>
        <dbReference type="ARBA" id="ARBA00023011"/>
    </source>
</evidence>
<evidence type="ECO:0000313" key="13">
    <source>
        <dbReference type="EMBL" id="KRH63452.1"/>
    </source>
</evidence>
<comment type="cofactor">
    <cofactor evidence="1">
        <name>Mg(2+)</name>
        <dbReference type="ChEBI" id="CHEBI:18420"/>
    </cofactor>
</comment>
<dbReference type="GO" id="GO:0004659">
    <property type="term" value="F:prenyltransferase activity"/>
    <property type="evidence" value="ECO:0007669"/>
    <property type="project" value="InterPro"/>
</dbReference>
<dbReference type="OMA" id="YEKMTHE"/>
<keyword evidence="3" id="KW-0153">Cholesterol metabolism</keyword>
<dbReference type="Proteomes" id="UP000008827">
    <property type="component" value="Chromosome 4"/>
</dbReference>
<evidence type="ECO:0000256" key="3">
    <source>
        <dbReference type="ARBA" id="ARBA00022548"/>
    </source>
</evidence>
<evidence type="ECO:0000256" key="10">
    <source>
        <dbReference type="ARBA" id="ARBA00023166"/>
    </source>
</evidence>
<dbReference type="PaxDb" id="3847-GLYMA04G34770.1"/>
<evidence type="ECO:0000256" key="11">
    <source>
        <dbReference type="ARBA" id="ARBA00023221"/>
    </source>
</evidence>
<reference evidence="14" key="2">
    <citation type="submission" date="2018-02" db="UniProtKB">
        <authorList>
            <consortium name="EnsemblPlants"/>
        </authorList>
    </citation>
    <scope>IDENTIFICATION</scope>
    <source>
        <strain evidence="14">Williams 82</strain>
    </source>
</reference>
<keyword evidence="7" id="KW-0460">Magnesium</keyword>
<dbReference type="InterPro" id="IPR000092">
    <property type="entry name" value="Polyprenyl_synt"/>
</dbReference>
<sequence length="122" mass="13820">VTYALLMVGEDLDKNVDVKNILVEMGTYFQDDYLDCFGDTQTIGKIGTDIEDFKCSWLIVKAVELSNEQQKKVLQALYNELNLQEYESGSYAKVVSSIEAHPSKAVQAVLKSFLAKIYKRQK</sequence>
<evidence type="ECO:0000256" key="4">
    <source>
        <dbReference type="ARBA" id="ARBA00022679"/>
    </source>
</evidence>
<evidence type="ECO:0000256" key="7">
    <source>
        <dbReference type="ARBA" id="ARBA00022842"/>
    </source>
</evidence>
<keyword evidence="10" id="KW-1207">Sterol metabolism</keyword>
<protein>
    <recommendedName>
        <fullName evidence="16">Farnesyl pyrophosphate synthase</fullName>
    </recommendedName>
</protein>
<dbReference type="PANTHER" id="PTHR11525:SF0">
    <property type="entry name" value="FARNESYL PYROPHOSPHATE SYNTHASE"/>
    <property type="match status" value="1"/>
</dbReference>
<comment type="function">
    <text evidence="12">Catalyzes the sequential condensation of isopentenyl pyrophosphate with the allylic pyrophosphates, dimethylallyl pyrophosphate, and then with the resultant geranylpyrophosphate to the ultimate product farnesyl pyrophosphate.</text>
</comment>
<evidence type="ECO:0000313" key="14">
    <source>
        <dbReference type="EnsemblPlants" id="KRH63452"/>
    </source>
</evidence>
<dbReference type="AlphaFoldDB" id="A0A0R0K9H9"/>
<dbReference type="STRING" id="3847.A0A0R0K9H9"/>
<evidence type="ECO:0000313" key="15">
    <source>
        <dbReference type="Proteomes" id="UP000008827"/>
    </source>
</evidence>
<dbReference type="InterPro" id="IPR008949">
    <property type="entry name" value="Isoprenoid_synthase_dom_sf"/>
</dbReference>
<keyword evidence="8" id="KW-0443">Lipid metabolism</keyword>
<name>A0A0R0K9H9_SOYBN</name>
<dbReference type="SMR" id="A0A0R0K9H9"/>
<dbReference type="Gramene" id="KRH63452">
    <property type="protein sequence ID" value="KRH63452"/>
    <property type="gene ID" value="GLYMA_04G177500"/>
</dbReference>
<evidence type="ECO:0008006" key="16">
    <source>
        <dbReference type="Google" id="ProtNLM"/>
    </source>
</evidence>
<keyword evidence="11" id="KW-0753">Steroid metabolism</keyword>
<evidence type="ECO:0000256" key="6">
    <source>
        <dbReference type="ARBA" id="ARBA00022778"/>
    </source>
</evidence>
<evidence type="ECO:0000256" key="2">
    <source>
        <dbReference type="ARBA" id="ARBA00006706"/>
    </source>
</evidence>
<comment type="similarity">
    <text evidence="2">Belongs to the FPP/GGPP synthase family.</text>
</comment>
<evidence type="ECO:0000256" key="1">
    <source>
        <dbReference type="ARBA" id="ARBA00001946"/>
    </source>
</evidence>
<reference evidence="13 14" key="1">
    <citation type="journal article" date="2010" name="Nature">
        <title>Genome sequence of the palaeopolyploid soybean.</title>
        <authorList>
            <person name="Schmutz J."/>
            <person name="Cannon S.B."/>
            <person name="Schlueter J."/>
            <person name="Ma J."/>
            <person name="Mitros T."/>
            <person name="Nelson W."/>
            <person name="Hyten D.L."/>
            <person name="Song Q."/>
            <person name="Thelen J.J."/>
            <person name="Cheng J."/>
            <person name="Xu D."/>
            <person name="Hellsten U."/>
            <person name="May G.D."/>
            <person name="Yu Y."/>
            <person name="Sakurai T."/>
            <person name="Umezawa T."/>
            <person name="Bhattacharyya M.K."/>
            <person name="Sandhu D."/>
            <person name="Valliyodan B."/>
            <person name="Lindquist E."/>
            <person name="Peto M."/>
            <person name="Grant D."/>
            <person name="Shu S."/>
            <person name="Goodstein D."/>
            <person name="Barry K."/>
            <person name="Futrell-Griggs M."/>
            <person name="Abernathy B."/>
            <person name="Du J."/>
            <person name="Tian Z."/>
            <person name="Zhu L."/>
            <person name="Gill N."/>
            <person name="Joshi T."/>
            <person name="Libault M."/>
            <person name="Sethuraman A."/>
            <person name="Zhang X.-C."/>
            <person name="Shinozaki K."/>
            <person name="Nguyen H.T."/>
            <person name="Wing R.A."/>
            <person name="Cregan P."/>
            <person name="Specht J."/>
            <person name="Grimwood J."/>
            <person name="Rokhsar D."/>
            <person name="Stacey G."/>
            <person name="Shoemaker R.C."/>
            <person name="Jackson S.A."/>
        </authorList>
    </citation>
    <scope>NUCLEOTIDE SEQUENCE</scope>
    <source>
        <strain evidence="14">cv. Williams 82</strain>
        <tissue evidence="13">Callus</tissue>
    </source>
</reference>
<dbReference type="PANTHER" id="PTHR11525">
    <property type="entry name" value="FARNESYL-PYROPHOSPHATE SYNTHETASE"/>
    <property type="match status" value="1"/>
</dbReference>
<dbReference type="EnsemblPlants" id="KRH63452">
    <property type="protein sequence ID" value="KRH63452"/>
    <property type="gene ID" value="GLYMA_04G177500"/>
</dbReference>
<organism evidence="13">
    <name type="scientific">Glycine max</name>
    <name type="common">Soybean</name>
    <name type="synonym">Glycine hispida</name>
    <dbReference type="NCBI Taxonomy" id="3847"/>
    <lineage>
        <taxon>Eukaryota</taxon>
        <taxon>Viridiplantae</taxon>
        <taxon>Streptophyta</taxon>
        <taxon>Embryophyta</taxon>
        <taxon>Tracheophyta</taxon>
        <taxon>Spermatophyta</taxon>
        <taxon>Magnoliopsida</taxon>
        <taxon>eudicotyledons</taxon>
        <taxon>Gunneridae</taxon>
        <taxon>Pentapetalae</taxon>
        <taxon>rosids</taxon>
        <taxon>fabids</taxon>
        <taxon>Fabales</taxon>
        <taxon>Fabaceae</taxon>
        <taxon>Papilionoideae</taxon>
        <taxon>50 kb inversion clade</taxon>
        <taxon>NPAAA clade</taxon>
        <taxon>indigoferoid/millettioid clade</taxon>
        <taxon>Phaseoleae</taxon>
        <taxon>Glycine</taxon>
        <taxon>Glycine subgen. Soja</taxon>
    </lineage>
</organism>
<dbReference type="SUPFAM" id="SSF48576">
    <property type="entry name" value="Terpenoid synthases"/>
    <property type="match status" value="1"/>
</dbReference>
<dbReference type="GO" id="GO:0006695">
    <property type="term" value="P:cholesterol biosynthetic process"/>
    <property type="evidence" value="ECO:0007669"/>
    <property type="project" value="UniProtKB-KW"/>
</dbReference>
<keyword evidence="6" id="KW-0152">Cholesterol biosynthesis</keyword>
<accession>A0A0R0K9H9</accession>
<dbReference type="InParanoid" id="A0A0R0K9H9"/>
<keyword evidence="5" id="KW-0479">Metal-binding</keyword>
<keyword evidence="4" id="KW-0808">Transferase</keyword>
<reference evidence="13" key="3">
    <citation type="submission" date="2018-07" db="EMBL/GenBank/DDBJ databases">
        <title>WGS assembly of Glycine max.</title>
        <authorList>
            <person name="Schmutz J."/>
            <person name="Cannon S."/>
            <person name="Schlueter J."/>
            <person name="Ma J."/>
            <person name="Mitros T."/>
            <person name="Nelson W."/>
            <person name="Hyten D."/>
            <person name="Song Q."/>
            <person name="Thelen J."/>
            <person name="Cheng J."/>
            <person name="Xu D."/>
            <person name="Hellsten U."/>
            <person name="May G."/>
            <person name="Yu Y."/>
            <person name="Sakurai T."/>
            <person name="Umezawa T."/>
            <person name="Bhattacharyya M."/>
            <person name="Sandhu D."/>
            <person name="Valliyodan B."/>
            <person name="Lindquist E."/>
            <person name="Peto M."/>
            <person name="Grant D."/>
            <person name="Shu S."/>
            <person name="Goodstein D."/>
            <person name="Barry K."/>
            <person name="Futrell-Griggs M."/>
            <person name="Abernathy B."/>
            <person name="Du J."/>
            <person name="Tian Z."/>
            <person name="Zhu L."/>
            <person name="Gill N."/>
            <person name="Joshi T."/>
            <person name="Libault M."/>
            <person name="Sethuraman A."/>
            <person name="Zhang X."/>
            <person name="Shinozaki K."/>
            <person name="Nguyen H."/>
            <person name="Wing R."/>
            <person name="Cregan P."/>
            <person name="Specht J."/>
            <person name="Grimwood J."/>
            <person name="Rokhsar D."/>
            <person name="Stacey G."/>
            <person name="Shoemaker R."/>
            <person name="Jackson S."/>
        </authorList>
    </citation>
    <scope>NUCLEOTIDE SEQUENCE</scope>
    <source>
        <tissue evidence="13">Callus</tissue>
    </source>
</reference>
<dbReference type="Gene3D" id="1.10.600.10">
    <property type="entry name" value="Farnesyl Diphosphate Synthase"/>
    <property type="match status" value="1"/>
</dbReference>
<evidence type="ECO:0000256" key="5">
    <source>
        <dbReference type="ARBA" id="ARBA00022723"/>
    </source>
</evidence>
<dbReference type="GO" id="GO:0046872">
    <property type="term" value="F:metal ion binding"/>
    <property type="evidence" value="ECO:0007669"/>
    <property type="project" value="UniProtKB-KW"/>
</dbReference>
<keyword evidence="15" id="KW-1185">Reference proteome</keyword>
<dbReference type="Pfam" id="PF00348">
    <property type="entry name" value="polyprenyl_synt"/>
    <property type="match status" value="1"/>
</dbReference>
<evidence type="ECO:0000256" key="8">
    <source>
        <dbReference type="ARBA" id="ARBA00022955"/>
    </source>
</evidence>
<feature type="non-terminal residue" evidence="13">
    <location>
        <position position="1"/>
    </location>
</feature>
<proteinExistence type="inferred from homology"/>